<protein>
    <submittedName>
        <fullName evidence="2">CAP domain-containing protein</fullName>
    </submittedName>
</protein>
<proteinExistence type="predicted"/>
<dbReference type="Proteomes" id="UP001175000">
    <property type="component" value="Unassembled WGS sequence"/>
</dbReference>
<dbReference type="Pfam" id="PF00188">
    <property type="entry name" value="CAP"/>
    <property type="match status" value="1"/>
</dbReference>
<dbReference type="EMBL" id="JAULSU010000002">
    <property type="protein sequence ID" value="KAK0627539.1"/>
    <property type="molecule type" value="Genomic_DNA"/>
</dbReference>
<keyword evidence="3" id="KW-1185">Reference proteome</keyword>
<name>A0AA39X577_9PEZI</name>
<evidence type="ECO:0000313" key="2">
    <source>
        <dbReference type="EMBL" id="KAK0627539.1"/>
    </source>
</evidence>
<dbReference type="AlphaFoldDB" id="A0AA39X577"/>
<dbReference type="SUPFAM" id="SSF55797">
    <property type="entry name" value="PR-1-like"/>
    <property type="match status" value="1"/>
</dbReference>
<evidence type="ECO:0000259" key="1">
    <source>
        <dbReference type="SMART" id="SM00198"/>
    </source>
</evidence>
<feature type="domain" description="SCP" evidence="1">
    <location>
        <begin position="1"/>
        <end position="128"/>
    </location>
</feature>
<dbReference type="SMART" id="SM00198">
    <property type="entry name" value="SCP"/>
    <property type="match status" value="1"/>
</dbReference>
<feature type="non-terminal residue" evidence="2">
    <location>
        <position position="1"/>
    </location>
</feature>
<dbReference type="Gene3D" id="3.40.33.10">
    <property type="entry name" value="CAP"/>
    <property type="match status" value="1"/>
</dbReference>
<accession>A0AA39X577</accession>
<dbReference type="InterPro" id="IPR001283">
    <property type="entry name" value="CRISP-related"/>
</dbReference>
<dbReference type="PANTHER" id="PTHR10334">
    <property type="entry name" value="CYSTEINE-RICH SECRETORY PROTEIN-RELATED"/>
    <property type="match status" value="1"/>
</dbReference>
<reference evidence="2" key="1">
    <citation type="submission" date="2023-06" db="EMBL/GenBank/DDBJ databases">
        <title>Genome-scale phylogeny and comparative genomics of the fungal order Sordariales.</title>
        <authorList>
            <consortium name="Lawrence Berkeley National Laboratory"/>
            <person name="Hensen N."/>
            <person name="Bonometti L."/>
            <person name="Westerberg I."/>
            <person name="Brannstrom I.O."/>
            <person name="Guillou S."/>
            <person name="Cros-Aarteil S."/>
            <person name="Calhoun S."/>
            <person name="Haridas S."/>
            <person name="Kuo A."/>
            <person name="Mondo S."/>
            <person name="Pangilinan J."/>
            <person name="Riley R."/>
            <person name="Labutti K."/>
            <person name="Andreopoulos B."/>
            <person name="Lipzen A."/>
            <person name="Chen C."/>
            <person name="Yanf M."/>
            <person name="Daum C."/>
            <person name="Ng V."/>
            <person name="Clum A."/>
            <person name="Steindorff A."/>
            <person name="Ohm R."/>
            <person name="Martin F."/>
            <person name="Silar P."/>
            <person name="Natvig D."/>
            <person name="Lalanne C."/>
            <person name="Gautier V."/>
            <person name="Ament-Velasquez S.L."/>
            <person name="Kruys A."/>
            <person name="Hutchinson M.I."/>
            <person name="Powell A.J."/>
            <person name="Barry K."/>
            <person name="Miller A.N."/>
            <person name="Grigoriev I.V."/>
            <person name="Debuchy R."/>
            <person name="Gladieux P."/>
            <person name="Thoren M.H."/>
            <person name="Johannesson H."/>
        </authorList>
    </citation>
    <scope>NUCLEOTIDE SEQUENCE</scope>
    <source>
        <strain evidence="2">CBS 606.72</strain>
    </source>
</reference>
<organism evidence="2 3">
    <name type="scientific">Immersiella caudata</name>
    <dbReference type="NCBI Taxonomy" id="314043"/>
    <lineage>
        <taxon>Eukaryota</taxon>
        <taxon>Fungi</taxon>
        <taxon>Dikarya</taxon>
        <taxon>Ascomycota</taxon>
        <taxon>Pezizomycotina</taxon>
        <taxon>Sordariomycetes</taxon>
        <taxon>Sordariomycetidae</taxon>
        <taxon>Sordariales</taxon>
        <taxon>Lasiosphaeriaceae</taxon>
        <taxon>Immersiella</taxon>
    </lineage>
</organism>
<dbReference type="InterPro" id="IPR014044">
    <property type="entry name" value="CAP_dom"/>
</dbReference>
<comment type="caution">
    <text evidence="2">The sequence shown here is derived from an EMBL/GenBank/DDBJ whole genome shotgun (WGS) entry which is preliminary data.</text>
</comment>
<dbReference type="InterPro" id="IPR035940">
    <property type="entry name" value="CAP_sf"/>
</dbReference>
<gene>
    <name evidence="2" type="ORF">B0T14DRAFT_421744</name>
</gene>
<sequence length="136" mass="15304">NSIRARYSATPLQWSAEIAQVALRKSNGCILDHSGVYGEKAYAFWFGVPETKPDFPAQARSAFDAWVAEDERQAYLAGDLLGGRTLYADCWKASRLMGCAFSTIRCKNTRNQEWWFYCDIDPAGNVIEEYEGNVST</sequence>
<evidence type="ECO:0000313" key="3">
    <source>
        <dbReference type="Proteomes" id="UP001175000"/>
    </source>
</evidence>